<evidence type="ECO:0000313" key="2">
    <source>
        <dbReference type="EMBL" id="PRQ17446.1"/>
    </source>
</evidence>
<dbReference type="EMBL" id="PDCK01000045">
    <property type="protein sequence ID" value="PRQ17446.1"/>
    <property type="molecule type" value="Genomic_DNA"/>
</dbReference>
<feature type="chain" id="PRO_5015170402" evidence="1">
    <location>
        <begin position="21"/>
        <end position="66"/>
    </location>
</feature>
<evidence type="ECO:0000313" key="3">
    <source>
        <dbReference type="Proteomes" id="UP000238479"/>
    </source>
</evidence>
<keyword evidence="3" id="KW-1185">Reference proteome</keyword>
<evidence type="ECO:0000256" key="1">
    <source>
        <dbReference type="SAM" id="SignalP"/>
    </source>
</evidence>
<dbReference type="Proteomes" id="UP000238479">
    <property type="component" value="Chromosome 7"/>
</dbReference>
<name>A0A2P6P6A7_ROSCH</name>
<organism evidence="2 3">
    <name type="scientific">Rosa chinensis</name>
    <name type="common">China rose</name>
    <dbReference type="NCBI Taxonomy" id="74649"/>
    <lineage>
        <taxon>Eukaryota</taxon>
        <taxon>Viridiplantae</taxon>
        <taxon>Streptophyta</taxon>
        <taxon>Embryophyta</taxon>
        <taxon>Tracheophyta</taxon>
        <taxon>Spermatophyta</taxon>
        <taxon>Magnoliopsida</taxon>
        <taxon>eudicotyledons</taxon>
        <taxon>Gunneridae</taxon>
        <taxon>Pentapetalae</taxon>
        <taxon>rosids</taxon>
        <taxon>fabids</taxon>
        <taxon>Rosales</taxon>
        <taxon>Rosaceae</taxon>
        <taxon>Rosoideae</taxon>
        <taxon>Rosoideae incertae sedis</taxon>
        <taxon>Rosa</taxon>
    </lineage>
</organism>
<reference evidence="2 3" key="1">
    <citation type="journal article" date="2018" name="Nat. Genet.">
        <title>The Rosa genome provides new insights in the design of modern roses.</title>
        <authorList>
            <person name="Bendahmane M."/>
        </authorList>
    </citation>
    <scope>NUCLEOTIDE SEQUENCE [LARGE SCALE GENOMIC DNA]</scope>
    <source>
        <strain evidence="3">cv. Old Blush</strain>
    </source>
</reference>
<accession>A0A2P6P6A7</accession>
<gene>
    <name evidence="2" type="ORF">RchiOBHm_Chr7g0195081</name>
</gene>
<keyword evidence="1" id="KW-0732">Signal</keyword>
<feature type="signal peptide" evidence="1">
    <location>
        <begin position="1"/>
        <end position="20"/>
    </location>
</feature>
<dbReference type="Gramene" id="PRQ17446">
    <property type="protein sequence ID" value="PRQ17446"/>
    <property type="gene ID" value="RchiOBHm_Chr7g0195081"/>
</dbReference>
<sequence>MLMMGMVLRLGTMMAPVLIGLEMELEDHSNAISIAAQRITGAHGSRLFKHMLIKKSWGASIFFFFF</sequence>
<proteinExistence type="predicted"/>
<protein>
    <submittedName>
        <fullName evidence="2">Uncharacterized protein</fullName>
    </submittedName>
</protein>
<dbReference type="AlphaFoldDB" id="A0A2P6P6A7"/>
<comment type="caution">
    <text evidence="2">The sequence shown here is derived from an EMBL/GenBank/DDBJ whole genome shotgun (WGS) entry which is preliminary data.</text>
</comment>